<dbReference type="SUPFAM" id="SSF51197">
    <property type="entry name" value="Clavaminate synthase-like"/>
    <property type="match status" value="1"/>
</dbReference>
<evidence type="ECO:0000313" key="2">
    <source>
        <dbReference type="EMBL" id="CAE6972689.1"/>
    </source>
</evidence>
<keyword evidence="1" id="KW-0732">Signal</keyword>
<reference evidence="2" key="1">
    <citation type="submission" date="2021-02" db="EMBL/GenBank/DDBJ databases">
        <authorList>
            <person name="Dougan E. K."/>
            <person name="Rhodes N."/>
            <person name="Thang M."/>
            <person name="Chan C."/>
        </authorList>
    </citation>
    <scope>NUCLEOTIDE SEQUENCE</scope>
</reference>
<gene>
    <name evidence="2" type="ORF">SNAT2548_LOCUS2736</name>
</gene>
<dbReference type="AlphaFoldDB" id="A0A812I339"/>
<dbReference type="Proteomes" id="UP000604046">
    <property type="component" value="Unassembled WGS sequence"/>
</dbReference>
<organism evidence="2 3">
    <name type="scientific">Symbiodinium natans</name>
    <dbReference type="NCBI Taxonomy" id="878477"/>
    <lineage>
        <taxon>Eukaryota</taxon>
        <taxon>Sar</taxon>
        <taxon>Alveolata</taxon>
        <taxon>Dinophyceae</taxon>
        <taxon>Suessiales</taxon>
        <taxon>Symbiodiniaceae</taxon>
        <taxon>Symbiodinium</taxon>
    </lineage>
</organism>
<feature type="signal peptide" evidence="1">
    <location>
        <begin position="1"/>
        <end position="22"/>
    </location>
</feature>
<comment type="caution">
    <text evidence="2">The sequence shown here is derived from an EMBL/GenBank/DDBJ whole genome shotgun (WGS) entry which is preliminary data.</text>
</comment>
<dbReference type="OrthoDB" id="412814at2759"/>
<dbReference type="EMBL" id="CAJNDS010000163">
    <property type="protein sequence ID" value="CAE6972689.1"/>
    <property type="molecule type" value="Genomic_DNA"/>
</dbReference>
<protein>
    <recommendedName>
        <fullName evidence="4">Fe2OG dioxygenase domain-containing protein</fullName>
    </recommendedName>
</protein>
<evidence type="ECO:0008006" key="4">
    <source>
        <dbReference type="Google" id="ProtNLM"/>
    </source>
</evidence>
<evidence type="ECO:0000256" key="1">
    <source>
        <dbReference type="SAM" id="SignalP"/>
    </source>
</evidence>
<name>A0A812I339_9DINO</name>
<dbReference type="Gene3D" id="2.60.120.590">
    <property type="entry name" value="Alpha-ketoglutarate-dependent dioxygenase AlkB-like"/>
    <property type="match status" value="1"/>
</dbReference>
<keyword evidence="3" id="KW-1185">Reference proteome</keyword>
<proteinExistence type="predicted"/>
<accession>A0A812I339</accession>
<evidence type="ECO:0000313" key="3">
    <source>
        <dbReference type="Proteomes" id="UP000604046"/>
    </source>
</evidence>
<dbReference type="InterPro" id="IPR037151">
    <property type="entry name" value="AlkB-like_sf"/>
</dbReference>
<sequence length="219" mass="24129">MPRCRPAVVLCIACLRVSTSAGLQAVTLPSGFRVLKLPLKVARDARSELDACLSQNRRKLEMQFSFTTLNGGRGRLRSLPGPDAYPACDRLMTASEKSFGLACDRALVQVMVRQYQPGRGLKLHVDSKEMFEVLKGLTGLASHGLAEEPVLAVVLCAGGAGEATVPVVETTGLAMCFQGEARYDWGHKVPPVSERRLSITWRWFCRSYLDRFDFLDQPV</sequence>
<feature type="chain" id="PRO_5033057081" description="Fe2OG dioxygenase domain-containing protein" evidence="1">
    <location>
        <begin position="23"/>
        <end position="219"/>
    </location>
</feature>